<dbReference type="RefSeq" id="XP_041186202.1">
    <property type="nucleotide sequence ID" value="XM_041342306.1"/>
</dbReference>
<dbReference type="Proteomes" id="UP000807769">
    <property type="component" value="Unassembled WGS sequence"/>
</dbReference>
<keyword evidence="3" id="KW-1185">Reference proteome</keyword>
<comment type="caution">
    <text evidence="2">The sequence shown here is derived from an EMBL/GenBank/DDBJ whole genome shotgun (WGS) entry which is preliminary data.</text>
</comment>
<feature type="compositionally biased region" description="Basic residues" evidence="1">
    <location>
        <begin position="1"/>
        <end position="12"/>
    </location>
</feature>
<dbReference type="GeneID" id="64636322"/>
<evidence type="ECO:0000256" key="1">
    <source>
        <dbReference type="SAM" id="MobiDB-lite"/>
    </source>
</evidence>
<dbReference type="EMBL" id="JABBWG010000084">
    <property type="protein sequence ID" value="KAG1801983.1"/>
    <property type="molecule type" value="Genomic_DNA"/>
</dbReference>
<dbReference type="OrthoDB" id="2699248at2759"/>
<feature type="region of interest" description="Disordered" evidence="1">
    <location>
        <begin position="1"/>
        <end position="20"/>
    </location>
</feature>
<protein>
    <submittedName>
        <fullName evidence="2">Uncharacterized protein</fullName>
    </submittedName>
</protein>
<name>A0A9P7DSB2_9AGAM</name>
<evidence type="ECO:0000313" key="3">
    <source>
        <dbReference type="Proteomes" id="UP000807769"/>
    </source>
</evidence>
<organism evidence="2 3">
    <name type="scientific">Suillus subaureus</name>
    <dbReference type="NCBI Taxonomy" id="48587"/>
    <lineage>
        <taxon>Eukaryota</taxon>
        <taxon>Fungi</taxon>
        <taxon>Dikarya</taxon>
        <taxon>Basidiomycota</taxon>
        <taxon>Agaricomycotina</taxon>
        <taxon>Agaricomycetes</taxon>
        <taxon>Agaricomycetidae</taxon>
        <taxon>Boletales</taxon>
        <taxon>Suillineae</taxon>
        <taxon>Suillaceae</taxon>
        <taxon>Suillus</taxon>
    </lineage>
</organism>
<sequence>MPAVRQRLRRSARLGGNPPVRCSLRAMDSAEPSTTAIYLTVAPPRIPNVPPGLSPPPHITPLSRRQLTDSQIIPPLLAPTDPITFAALVPSAPPTEPITFAALVTSVHPALVTSAPPPLSLLLLPPRSRYFCSPPRSRSFCPSRCSFFCPSGCSHSIYPSRCSRFGFCAVHAPALCFDLAVHLFHAH</sequence>
<evidence type="ECO:0000313" key="2">
    <source>
        <dbReference type="EMBL" id="KAG1801983.1"/>
    </source>
</evidence>
<proteinExistence type="predicted"/>
<accession>A0A9P7DSB2</accession>
<reference evidence="2" key="1">
    <citation type="journal article" date="2020" name="New Phytol.">
        <title>Comparative genomics reveals dynamic genome evolution in host specialist ectomycorrhizal fungi.</title>
        <authorList>
            <person name="Lofgren L.A."/>
            <person name="Nguyen N.H."/>
            <person name="Vilgalys R."/>
            <person name="Ruytinx J."/>
            <person name="Liao H.L."/>
            <person name="Branco S."/>
            <person name="Kuo A."/>
            <person name="LaButti K."/>
            <person name="Lipzen A."/>
            <person name="Andreopoulos W."/>
            <person name="Pangilinan J."/>
            <person name="Riley R."/>
            <person name="Hundley H."/>
            <person name="Na H."/>
            <person name="Barry K."/>
            <person name="Grigoriev I.V."/>
            <person name="Stajich J.E."/>
            <person name="Kennedy P.G."/>
        </authorList>
    </citation>
    <scope>NUCLEOTIDE SEQUENCE</scope>
    <source>
        <strain evidence="2">MN1</strain>
    </source>
</reference>
<gene>
    <name evidence="2" type="ORF">BJ212DRAFT_1581374</name>
</gene>
<dbReference type="AlphaFoldDB" id="A0A9P7DSB2"/>